<dbReference type="Proteomes" id="UP000054976">
    <property type="component" value="Unassembled WGS sequence"/>
</dbReference>
<evidence type="ECO:0000313" key="3">
    <source>
        <dbReference type="Proteomes" id="UP000054976"/>
    </source>
</evidence>
<sequence>MTKEFKISIVIVIFSLLFLVISLKINPPSFITPFEKTLSNYSVPEINIKERFQIASYRLNDPFETSIVLETEKKSKESTPPFTSLPVLSFIYEGKNKYAVIGDSIVREGDFINGYQIKVILKNKVLIKDKKGETKWLNLENY</sequence>
<protein>
    <submittedName>
        <fullName evidence="2">Uncharacterized protein</fullName>
    </submittedName>
</protein>
<keyword evidence="1" id="KW-1133">Transmembrane helix</keyword>
<reference evidence="3" key="1">
    <citation type="submission" date="2016-01" db="EMBL/GenBank/DDBJ databases">
        <title>Draft genome sequence of Thermodesulfovibrio aggregans strain TGE-P1.</title>
        <authorList>
            <person name="Sekiguchi Y."/>
            <person name="Ohashi A."/>
            <person name="Matsuura N."/>
            <person name="Tourlousse M.D."/>
        </authorList>
    </citation>
    <scope>NUCLEOTIDE SEQUENCE [LARGE SCALE GENOMIC DNA]</scope>
    <source>
        <strain evidence="3">TGE-P1</strain>
    </source>
</reference>
<comment type="caution">
    <text evidence="2">The sequence shown here is derived from an EMBL/GenBank/DDBJ whole genome shotgun (WGS) entry which is preliminary data.</text>
</comment>
<proteinExistence type="predicted"/>
<organism evidence="2 3">
    <name type="scientific">Thermodesulfovibrio aggregans</name>
    <dbReference type="NCBI Taxonomy" id="86166"/>
    <lineage>
        <taxon>Bacteria</taxon>
        <taxon>Pseudomonadati</taxon>
        <taxon>Nitrospirota</taxon>
        <taxon>Thermodesulfovibrionia</taxon>
        <taxon>Thermodesulfovibrionales</taxon>
        <taxon>Thermodesulfovibrionaceae</taxon>
        <taxon>Thermodesulfovibrio</taxon>
    </lineage>
</organism>
<dbReference type="EMBL" id="BCNO01000002">
    <property type="protein sequence ID" value="GAQ95303.1"/>
    <property type="molecule type" value="Genomic_DNA"/>
</dbReference>
<keyword evidence="1" id="KW-0812">Transmembrane</keyword>
<evidence type="ECO:0000313" key="2">
    <source>
        <dbReference type="EMBL" id="GAQ95303.1"/>
    </source>
</evidence>
<accession>A0A0U9HQG2</accession>
<keyword evidence="1" id="KW-0472">Membrane</keyword>
<dbReference type="STRING" id="86166.TAGGR_2192"/>
<dbReference type="RefSeq" id="WP_059176746.1">
    <property type="nucleotide sequence ID" value="NZ_BCNO01000002.1"/>
</dbReference>
<dbReference type="AlphaFoldDB" id="A0A0U9HQG2"/>
<gene>
    <name evidence="2" type="ORF">TAGGR_2192</name>
</gene>
<feature type="transmembrane region" description="Helical" evidence="1">
    <location>
        <begin position="7"/>
        <end position="25"/>
    </location>
</feature>
<dbReference type="OrthoDB" id="9816007at2"/>
<name>A0A0U9HQG2_9BACT</name>
<evidence type="ECO:0000256" key="1">
    <source>
        <dbReference type="SAM" id="Phobius"/>
    </source>
</evidence>
<keyword evidence="3" id="KW-1185">Reference proteome</keyword>